<reference evidence="2" key="1">
    <citation type="submission" date="2020-10" db="EMBL/GenBank/DDBJ databases">
        <authorList>
            <person name="Gilroy R."/>
        </authorList>
    </citation>
    <scope>NUCLEOTIDE SEQUENCE</scope>
    <source>
        <strain evidence="2">17213</strain>
    </source>
</reference>
<dbReference type="Proteomes" id="UP000823631">
    <property type="component" value="Unassembled WGS sequence"/>
</dbReference>
<dbReference type="PANTHER" id="PTHR34825">
    <property type="entry name" value="CONSERVED PROTEIN, WITH A WEAK D-GALACTARATE DEHYDRATASE/ALTRONATE HYDROLASE DOMAIN"/>
    <property type="match status" value="1"/>
</dbReference>
<dbReference type="EMBL" id="JADINH010000101">
    <property type="protein sequence ID" value="MBO8415665.1"/>
    <property type="molecule type" value="Genomic_DNA"/>
</dbReference>
<gene>
    <name evidence="2" type="ORF">IAB19_04710</name>
</gene>
<evidence type="ECO:0000313" key="3">
    <source>
        <dbReference type="Proteomes" id="UP000823631"/>
    </source>
</evidence>
<dbReference type="Pfam" id="PF09820">
    <property type="entry name" value="AAA-ATPase_like"/>
    <property type="match status" value="1"/>
</dbReference>
<dbReference type="Gene3D" id="3.40.50.300">
    <property type="entry name" value="P-loop containing nucleotide triphosphate hydrolases"/>
    <property type="match status" value="1"/>
</dbReference>
<comment type="caution">
    <text evidence="2">The sequence shown here is derived from an EMBL/GenBank/DDBJ whole genome shotgun (WGS) entry which is preliminary data.</text>
</comment>
<dbReference type="InterPro" id="IPR018631">
    <property type="entry name" value="AAA-ATPase-like_dom"/>
</dbReference>
<dbReference type="InterPro" id="IPR027417">
    <property type="entry name" value="P-loop_NTPase"/>
</dbReference>
<sequence>MADVYKIPGGGSTKFSLMIDDGVVYIDKSDLVAKLASSSGQIYFLTRPRRFGKTTLISTFKELFTHGSRRFANLKLGKNNLWHDSNTYNVLSLTFYQFFDRPNFAADFTDYLCFEFANAGIEIKLSEKEASAQEFPLEAFSSAFDKLEDRSLVLLIDEYDTPLNQVLHNAPEFKRRRKIMEQFNTLLKDHCAKFRFAFITGIGRFLDPGNLPASSNFVDISYQEEYAAITGFTQQEIADNLYEYPCLAP</sequence>
<dbReference type="AlphaFoldDB" id="A0A9D9DC20"/>
<feature type="domain" description="AAA-ATPase-like" evidence="1">
    <location>
        <begin position="11"/>
        <end position="205"/>
    </location>
</feature>
<accession>A0A9D9DC20</accession>
<organism evidence="2 3">
    <name type="scientific">Candidatus Avisuccinivibrio stercorigallinarum</name>
    <dbReference type="NCBI Taxonomy" id="2840704"/>
    <lineage>
        <taxon>Bacteria</taxon>
        <taxon>Pseudomonadati</taxon>
        <taxon>Pseudomonadota</taxon>
        <taxon>Gammaproteobacteria</taxon>
        <taxon>Aeromonadales</taxon>
        <taxon>Succinivibrionaceae</taxon>
        <taxon>Succinivibrionaceae incertae sedis</taxon>
        <taxon>Candidatus Avisuccinivibrio</taxon>
    </lineage>
</organism>
<dbReference type="SUPFAM" id="SSF52540">
    <property type="entry name" value="P-loop containing nucleoside triphosphate hydrolases"/>
    <property type="match status" value="1"/>
</dbReference>
<proteinExistence type="predicted"/>
<reference evidence="2" key="2">
    <citation type="journal article" date="2021" name="PeerJ">
        <title>Extensive microbial diversity within the chicken gut microbiome revealed by metagenomics and culture.</title>
        <authorList>
            <person name="Gilroy R."/>
            <person name="Ravi A."/>
            <person name="Getino M."/>
            <person name="Pursley I."/>
            <person name="Horton D.L."/>
            <person name="Alikhan N.F."/>
            <person name="Baker D."/>
            <person name="Gharbi K."/>
            <person name="Hall N."/>
            <person name="Watson M."/>
            <person name="Adriaenssens E.M."/>
            <person name="Foster-Nyarko E."/>
            <person name="Jarju S."/>
            <person name="Secka A."/>
            <person name="Antonio M."/>
            <person name="Oren A."/>
            <person name="Chaudhuri R.R."/>
            <person name="La Ragione R."/>
            <person name="Hildebrand F."/>
            <person name="Pallen M.J."/>
        </authorList>
    </citation>
    <scope>NUCLEOTIDE SEQUENCE</scope>
    <source>
        <strain evidence="2">17213</strain>
    </source>
</reference>
<dbReference type="PANTHER" id="PTHR34825:SF1">
    <property type="entry name" value="AAA-ATPASE-LIKE DOMAIN-CONTAINING PROTEIN"/>
    <property type="match status" value="1"/>
</dbReference>
<evidence type="ECO:0000259" key="1">
    <source>
        <dbReference type="Pfam" id="PF09820"/>
    </source>
</evidence>
<evidence type="ECO:0000313" key="2">
    <source>
        <dbReference type="EMBL" id="MBO8415665.1"/>
    </source>
</evidence>
<name>A0A9D9DC20_9GAMM</name>
<protein>
    <submittedName>
        <fullName evidence="2">AAA family ATPase</fullName>
    </submittedName>
</protein>